<dbReference type="AlphaFoldDB" id="A0A2T4I8A1"/>
<accession>A0A2T4I8A1</accession>
<protein>
    <submittedName>
        <fullName evidence="1">DUF123 domain-containing protein</fullName>
    </submittedName>
</protein>
<dbReference type="Pfam" id="PF01986">
    <property type="entry name" value="DUF123"/>
    <property type="match status" value="1"/>
</dbReference>
<proteinExistence type="predicted"/>
<dbReference type="PANTHER" id="PTHR37460:SF1">
    <property type="entry name" value="ENDONUCLEASE III"/>
    <property type="match status" value="1"/>
</dbReference>
<reference evidence="1 2" key="1">
    <citation type="submission" date="2017-11" db="EMBL/GenBank/DDBJ databases">
        <title>Sphingomonas oleivorans sp. nov., isolated from oil-contaminated soil.</title>
        <authorList>
            <person name="Wang L."/>
            <person name="Chen L."/>
        </authorList>
    </citation>
    <scope>NUCLEOTIDE SEQUENCE [LARGE SCALE GENOMIC DNA]</scope>
    <source>
        <strain evidence="1 2">K101</strain>
    </source>
</reference>
<organism evidence="1 2">
    <name type="scientific">Edaphosphingomonas fennica</name>
    <dbReference type="NCBI Taxonomy" id="114404"/>
    <lineage>
        <taxon>Bacteria</taxon>
        <taxon>Pseudomonadati</taxon>
        <taxon>Pseudomonadota</taxon>
        <taxon>Alphaproteobacteria</taxon>
        <taxon>Sphingomonadales</taxon>
        <taxon>Rhizorhabdaceae</taxon>
        <taxon>Edaphosphingomonas</taxon>
    </lineage>
</organism>
<gene>
    <name evidence="1" type="ORF">CV103_00885</name>
</gene>
<keyword evidence="2" id="KW-1185">Reference proteome</keyword>
<evidence type="ECO:0000313" key="1">
    <source>
        <dbReference type="EMBL" id="PTD27846.1"/>
    </source>
</evidence>
<evidence type="ECO:0000313" key="2">
    <source>
        <dbReference type="Proteomes" id="UP000241206"/>
    </source>
</evidence>
<dbReference type="InterPro" id="IPR002837">
    <property type="entry name" value="DUF123"/>
</dbReference>
<dbReference type="EMBL" id="PHHF01000003">
    <property type="protein sequence ID" value="PTD27846.1"/>
    <property type="molecule type" value="Genomic_DNA"/>
</dbReference>
<comment type="caution">
    <text evidence="1">The sequence shown here is derived from an EMBL/GenBank/DDBJ whole genome shotgun (WGS) entry which is preliminary data.</text>
</comment>
<dbReference type="PANTHER" id="PTHR37460">
    <property type="entry name" value="ENDONUCLEASE III"/>
    <property type="match status" value="1"/>
</dbReference>
<dbReference type="CDD" id="cd10441">
    <property type="entry name" value="GIY-YIG_COG1833"/>
    <property type="match status" value="1"/>
</dbReference>
<name>A0A2T4I8A1_9SPHN</name>
<sequence>MAAGGSTVFGKGAYVLVIALREPVVLPLGGIVHQLSAGHYLYAGSAHGPGGIDARVRRHFRREKSLHWHVDRLTTVAASIHAFAIEGGSECEIVTRLSGRSGARHPIPGFGSSDCRTCVSHLLRATGERMTSHICEPADGDHV</sequence>
<dbReference type="Proteomes" id="UP000241206">
    <property type="component" value="Unassembled WGS sequence"/>
</dbReference>